<sequence length="235" mass="26445">METDIIEDNLSSCHKLNTAGCAINQGSCELFEDDDTSRHTFGGEGNVVKRSAQTPAYCEAILGKIRMDGSSTGSERDLQTSTTSLAGTESETTPATDLMGWVYYSTTKMCYKKFNVDLTSDEAEKKCNGYDGHLASIHSMEQNQFLLELNPENDSVWIGLKLEGPCDPSSRQEHWLDSSDVDFHNWKEWEPNNLNCIEHSVYMDQTGGWYDFPDNESNPFICETKDIFYCPQHAT</sequence>
<evidence type="ECO:0000256" key="1">
    <source>
        <dbReference type="SAM" id="MobiDB-lite"/>
    </source>
</evidence>
<dbReference type="InterPro" id="IPR001304">
    <property type="entry name" value="C-type_lectin-like"/>
</dbReference>
<dbReference type="PANTHER" id="PTHR22803">
    <property type="entry name" value="MANNOSE, PHOSPHOLIPASE, LECTIN RECEPTOR RELATED"/>
    <property type="match status" value="1"/>
</dbReference>
<protein>
    <recommendedName>
        <fullName evidence="2">C-type lectin domain-containing protein</fullName>
    </recommendedName>
</protein>
<name>A0ABR1CP13_NECAM</name>
<feature type="domain" description="C-type lectin" evidence="2">
    <location>
        <begin position="106"/>
        <end position="223"/>
    </location>
</feature>
<dbReference type="CDD" id="cd00037">
    <property type="entry name" value="CLECT"/>
    <property type="match status" value="1"/>
</dbReference>
<dbReference type="Proteomes" id="UP001303046">
    <property type="component" value="Unassembled WGS sequence"/>
</dbReference>
<dbReference type="SUPFAM" id="SSF56436">
    <property type="entry name" value="C-type lectin-like"/>
    <property type="match status" value="1"/>
</dbReference>
<evidence type="ECO:0000259" key="2">
    <source>
        <dbReference type="PROSITE" id="PS50041"/>
    </source>
</evidence>
<comment type="caution">
    <text evidence="3">The sequence shown here is derived from an EMBL/GenBank/DDBJ whole genome shotgun (WGS) entry which is preliminary data.</text>
</comment>
<dbReference type="EMBL" id="JAVFWL010000003">
    <property type="protein sequence ID" value="KAK6740087.1"/>
    <property type="molecule type" value="Genomic_DNA"/>
</dbReference>
<feature type="region of interest" description="Disordered" evidence="1">
    <location>
        <begin position="68"/>
        <end position="91"/>
    </location>
</feature>
<dbReference type="InterPro" id="IPR016187">
    <property type="entry name" value="CTDL_fold"/>
</dbReference>
<gene>
    <name evidence="3" type="primary">Necator_chrIII.g9280</name>
    <name evidence="3" type="ORF">RB195_008515</name>
</gene>
<proteinExistence type="predicted"/>
<accession>A0ABR1CP13</accession>
<feature type="compositionally biased region" description="Polar residues" evidence="1">
    <location>
        <begin position="69"/>
        <end position="91"/>
    </location>
</feature>
<organism evidence="3 4">
    <name type="scientific">Necator americanus</name>
    <name type="common">Human hookworm</name>
    <dbReference type="NCBI Taxonomy" id="51031"/>
    <lineage>
        <taxon>Eukaryota</taxon>
        <taxon>Metazoa</taxon>
        <taxon>Ecdysozoa</taxon>
        <taxon>Nematoda</taxon>
        <taxon>Chromadorea</taxon>
        <taxon>Rhabditida</taxon>
        <taxon>Rhabditina</taxon>
        <taxon>Rhabditomorpha</taxon>
        <taxon>Strongyloidea</taxon>
        <taxon>Ancylostomatidae</taxon>
        <taxon>Bunostominae</taxon>
        <taxon>Necator</taxon>
    </lineage>
</organism>
<dbReference type="Pfam" id="PF00059">
    <property type="entry name" value="Lectin_C"/>
    <property type="match status" value="1"/>
</dbReference>
<evidence type="ECO:0000313" key="4">
    <source>
        <dbReference type="Proteomes" id="UP001303046"/>
    </source>
</evidence>
<evidence type="ECO:0000313" key="3">
    <source>
        <dbReference type="EMBL" id="KAK6740087.1"/>
    </source>
</evidence>
<dbReference type="Gene3D" id="3.10.100.10">
    <property type="entry name" value="Mannose-Binding Protein A, subunit A"/>
    <property type="match status" value="1"/>
</dbReference>
<keyword evidence="4" id="KW-1185">Reference proteome</keyword>
<dbReference type="SMART" id="SM00034">
    <property type="entry name" value="CLECT"/>
    <property type="match status" value="1"/>
</dbReference>
<dbReference type="InterPro" id="IPR016186">
    <property type="entry name" value="C-type_lectin-like/link_sf"/>
</dbReference>
<dbReference type="PROSITE" id="PS50041">
    <property type="entry name" value="C_TYPE_LECTIN_2"/>
    <property type="match status" value="1"/>
</dbReference>
<dbReference type="InterPro" id="IPR050111">
    <property type="entry name" value="C-type_lectin/snaclec_domain"/>
</dbReference>
<reference evidence="3 4" key="1">
    <citation type="submission" date="2023-08" db="EMBL/GenBank/DDBJ databases">
        <title>A Necator americanus chromosomal reference genome.</title>
        <authorList>
            <person name="Ilik V."/>
            <person name="Petrzelkova K.J."/>
            <person name="Pardy F."/>
            <person name="Fuh T."/>
            <person name="Niatou-Singa F.S."/>
            <person name="Gouil Q."/>
            <person name="Baker L."/>
            <person name="Ritchie M.E."/>
            <person name="Jex A.R."/>
            <person name="Gazzola D."/>
            <person name="Li H."/>
            <person name="Toshio Fujiwara R."/>
            <person name="Zhan B."/>
            <person name="Aroian R.V."/>
            <person name="Pafco B."/>
            <person name="Schwarz E.M."/>
        </authorList>
    </citation>
    <scope>NUCLEOTIDE SEQUENCE [LARGE SCALE GENOMIC DNA]</scope>
    <source>
        <strain evidence="3 4">Aroian</strain>
        <tissue evidence="3">Whole animal</tissue>
    </source>
</reference>